<feature type="region of interest" description="Disordered" evidence="2">
    <location>
        <begin position="1"/>
        <end position="38"/>
    </location>
</feature>
<protein>
    <submittedName>
        <fullName evidence="3">Gag-protease polyprotein</fullName>
    </submittedName>
</protein>
<dbReference type="SUPFAM" id="SSF57756">
    <property type="entry name" value="Retrovirus zinc finger-like domains"/>
    <property type="match status" value="1"/>
</dbReference>
<dbReference type="InterPro" id="IPR036875">
    <property type="entry name" value="Znf_CCHC_sf"/>
</dbReference>
<dbReference type="EMBL" id="ASHM01134779">
    <property type="protein sequence ID" value="PNX60038.1"/>
    <property type="molecule type" value="Genomic_DNA"/>
</dbReference>
<comment type="caution">
    <text evidence="3">The sequence shown here is derived from an EMBL/GenBank/DDBJ whole genome shotgun (WGS) entry which is preliminary data.</text>
</comment>
<keyword evidence="3" id="KW-0378">Hydrolase</keyword>
<sequence length="154" mass="17526">MDRRPKSNSRNFTQDIRKGLGIPRKPKTDDKPSHSKGIQCHECEGYGHVRAECATYLKNQKKSLTVSWSDDELSDNEEGIESAKQITALTGICASETDSREEELTYDGLADSYRELCLKSEEVCRTLERQNETISKLQTEKRDNISKINALQEK</sequence>
<evidence type="ECO:0000256" key="2">
    <source>
        <dbReference type="SAM" id="MobiDB-lite"/>
    </source>
</evidence>
<dbReference type="GO" id="GO:0006508">
    <property type="term" value="P:proteolysis"/>
    <property type="evidence" value="ECO:0007669"/>
    <property type="project" value="UniProtKB-KW"/>
</dbReference>
<keyword evidence="1" id="KW-0175">Coiled coil</keyword>
<accession>A0A2K3K185</accession>
<keyword evidence="3" id="KW-0645">Protease</keyword>
<evidence type="ECO:0000313" key="4">
    <source>
        <dbReference type="Proteomes" id="UP000236291"/>
    </source>
</evidence>
<dbReference type="AlphaFoldDB" id="A0A2K3K185"/>
<feature type="coiled-coil region" evidence="1">
    <location>
        <begin position="120"/>
        <end position="154"/>
    </location>
</feature>
<dbReference type="Proteomes" id="UP000236291">
    <property type="component" value="Unassembled WGS sequence"/>
</dbReference>
<reference evidence="3 4" key="2">
    <citation type="journal article" date="2017" name="Front. Plant Sci.">
        <title>Gene Classification and Mining of Molecular Markers Useful in Red Clover (Trifolium pratense) Breeding.</title>
        <authorList>
            <person name="Istvanek J."/>
            <person name="Dluhosova J."/>
            <person name="Dluhos P."/>
            <person name="Patkova L."/>
            <person name="Nedelnik J."/>
            <person name="Repkova J."/>
        </authorList>
    </citation>
    <scope>NUCLEOTIDE SEQUENCE [LARGE SCALE GENOMIC DNA]</scope>
    <source>
        <strain evidence="4">cv. Tatra</strain>
        <tissue evidence="3">Young leaves</tissue>
    </source>
</reference>
<proteinExistence type="predicted"/>
<reference evidence="3 4" key="1">
    <citation type="journal article" date="2014" name="Am. J. Bot.">
        <title>Genome assembly and annotation for red clover (Trifolium pratense; Fabaceae).</title>
        <authorList>
            <person name="Istvanek J."/>
            <person name="Jaros M."/>
            <person name="Krenek A."/>
            <person name="Repkova J."/>
        </authorList>
    </citation>
    <scope>NUCLEOTIDE SEQUENCE [LARGE SCALE GENOMIC DNA]</scope>
    <source>
        <strain evidence="4">cv. Tatra</strain>
        <tissue evidence="3">Young leaves</tissue>
    </source>
</reference>
<name>A0A2K3K185_TRIPR</name>
<dbReference type="GO" id="GO:0008233">
    <property type="term" value="F:peptidase activity"/>
    <property type="evidence" value="ECO:0007669"/>
    <property type="project" value="UniProtKB-KW"/>
</dbReference>
<dbReference type="GO" id="GO:0008270">
    <property type="term" value="F:zinc ion binding"/>
    <property type="evidence" value="ECO:0007669"/>
    <property type="project" value="InterPro"/>
</dbReference>
<organism evidence="3 4">
    <name type="scientific">Trifolium pratense</name>
    <name type="common">Red clover</name>
    <dbReference type="NCBI Taxonomy" id="57577"/>
    <lineage>
        <taxon>Eukaryota</taxon>
        <taxon>Viridiplantae</taxon>
        <taxon>Streptophyta</taxon>
        <taxon>Embryophyta</taxon>
        <taxon>Tracheophyta</taxon>
        <taxon>Spermatophyta</taxon>
        <taxon>Magnoliopsida</taxon>
        <taxon>eudicotyledons</taxon>
        <taxon>Gunneridae</taxon>
        <taxon>Pentapetalae</taxon>
        <taxon>rosids</taxon>
        <taxon>fabids</taxon>
        <taxon>Fabales</taxon>
        <taxon>Fabaceae</taxon>
        <taxon>Papilionoideae</taxon>
        <taxon>50 kb inversion clade</taxon>
        <taxon>NPAAA clade</taxon>
        <taxon>Hologalegina</taxon>
        <taxon>IRL clade</taxon>
        <taxon>Trifolieae</taxon>
        <taxon>Trifolium</taxon>
    </lineage>
</organism>
<evidence type="ECO:0000256" key="1">
    <source>
        <dbReference type="SAM" id="Coils"/>
    </source>
</evidence>
<feature type="non-terminal residue" evidence="3">
    <location>
        <position position="154"/>
    </location>
</feature>
<feature type="compositionally biased region" description="Basic and acidic residues" evidence="2">
    <location>
        <begin position="26"/>
        <end position="38"/>
    </location>
</feature>
<dbReference type="GO" id="GO:0003676">
    <property type="term" value="F:nucleic acid binding"/>
    <property type="evidence" value="ECO:0007669"/>
    <property type="project" value="InterPro"/>
</dbReference>
<gene>
    <name evidence="3" type="ORF">L195_g059988</name>
</gene>
<evidence type="ECO:0000313" key="3">
    <source>
        <dbReference type="EMBL" id="PNX60038.1"/>
    </source>
</evidence>